<organism evidence="9 11">
    <name type="scientific">Geotoga petraea</name>
    <dbReference type="NCBI Taxonomy" id="28234"/>
    <lineage>
        <taxon>Bacteria</taxon>
        <taxon>Thermotogati</taxon>
        <taxon>Thermotogota</taxon>
        <taxon>Thermotogae</taxon>
        <taxon>Petrotogales</taxon>
        <taxon>Petrotogaceae</taxon>
        <taxon>Geotoga</taxon>
    </lineage>
</organism>
<protein>
    <recommendedName>
        <fullName evidence="4">Xaa-Pro aminopeptidase</fullName>
        <ecNumber evidence="4">3.4.11.9</ecNumber>
    </recommendedName>
</protein>
<dbReference type="GO" id="GO:0070006">
    <property type="term" value="F:metalloaminopeptidase activity"/>
    <property type="evidence" value="ECO:0007669"/>
    <property type="project" value="InterPro"/>
</dbReference>
<dbReference type="SUPFAM" id="SSF53092">
    <property type="entry name" value="Creatinase/prolidase N-terminal domain"/>
    <property type="match status" value="1"/>
</dbReference>
<dbReference type="EC" id="3.4.11.9" evidence="4"/>
<evidence type="ECO:0000256" key="7">
    <source>
        <dbReference type="ARBA" id="ARBA00023211"/>
    </source>
</evidence>
<evidence type="ECO:0000259" key="8">
    <source>
        <dbReference type="SMART" id="SM01011"/>
    </source>
</evidence>
<evidence type="ECO:0000313" key="11">
    <source>
        <dbReference type="Proteomes" id="UP000199322"/>
    </source>
</evidence>
<dbReference type="Proteomes" id="UP000199322">
    <property type="component" value="Unassembled WGS sequence"/>
</dbReference>
<keyword evidence="6" id="KW-0378">Hydrolase</keyword>
<sequence>MIEYLKERRRKLFYSMDDKSVMVIFSGVAPYKSKDEKYQFTPNKNFLYLTGLDKENMVLLVQKNGEKITESLYIEKDDPQIAKWVGHKMSAEKAKKISGIKDIKYINDFEKDLGMVMNQKFEKIYLDLEKQSWNDPITTISLELAKDIKGKYPSMRIKNIYHQIADLRIIKDKKEIENIKRAISITKNGIYNMLKHMKPGMKENEIEAFFDFVLKQSGVRDYAFKTIAASGKNAAILHYEDNNAETKDGDMILFDLGAQWNYYSADVSRTFPLNGKFTERQKEVYTVVLETMKEVENSAKPGVSLKELHELSKKKLSEGAIKLGLIEKEEDIFEYYFHSIGHFMGMDTHDVGDREAVLEPGMVITNEPGLYIPEENIGVRIEDDLLITENGCENLSKDIIKEIDEIENFMK</sequence>
<feature type="domain" description="Aminopeptidase P N-terminal" evidence="8">
    <location>
        <begin position="1"/>
        <end position="135"/>
    </location>
</feature>
<reference evidence="9 11" key="1">
    <citation type="submission" date="2016-10" db="EMBL/GenBank/DDBJ databases">
        <authorList>
            <person name="de Groot N.N."/>
        </authorList>
    </citation>
    <scope>NUCLEOTIDE SEQUENCE [LARGE SCALE GENOMIC DNA]</scope>
    <source>
        <strain evidence="9 11">WG14</strain>
    </source>
</reference>
<evidence type="ECO:0000256" key="1">
    <source>
        <dbReference type="ARBA" id="ARBA00001424"/>
    </source>
</evidence>
<accession>A0A1G6JER2</accession>
<evidence type="ECO:0000256" key="2">
    <source>
        <dbReference type="ARBA" id="ARBA00001936"/>
    </source>
</evidence>
<keyword evidence="7" id="KW-0464">Manganese</keyword>
<comment type="similarity">
    <text evidence="3">Belongs to the peptidase M24B family.</text>
</comment>
<dbReference type="CDD" id="cd01087">
    <property type="entry name" value="Prolidase"/>
    <property type="match status" value="1"/>
</dbReference>
<dbReference type="GO" id="GO:0005829">
    <property type="term" value="C:cytosol"/>
    <property type="evidence" value="ECO:0007669"/>
    <property type="project" value="TreeGrafter"/>
</dbReference>
<dbReference type="InterPro" id="IPR000994">
    <property type="entry name" value="Pept_M24"/>
</dbReference>
<evidence type="ECO:0000313" key="12">
    <source>
        <dbReference type="Proteomes" id="UP000297288"/>
    </source>
</evidence>
<comment type="cofactor">
    <cofactor evidence="2">
        <name>Mn(2+)</name>
        <dbReference type="ChEBI" id="CHEBI:29035"/>
    </cofactor>
</comment>
<dbReference type="EMBL" id="SRME01000002">
    <property type="protein sequence ID" value="TGG88197.1"/>
    <property type="molecule type" value="Genomic_DNA"/>
</dbReference>
<dbReference type="SMART" id="SM01011">
    <property type="entry name" value="AMP_N"/>
    <property type="match status" value="1"/>
</dbReference>
<dbReference type="InterPro" id="IPR052433">
    <property type="entry name" value="X-Pro_dipept-like"/>
</dbReference>
<dbReference type="PANTHER" id="PTHR43226">
    <property type="entry name" value="XAA-PRO AMINOPEPTIDASE 3"/>
    <property type="match status" value="1"/>
</dbReference>
<reference evidence="10 12" key="2">
    <citation type="submission" date="2019-04" db="EMBL/GenBank/DDBJ databases">
        <title>Draft genome sequence data and analysis of a Fermenting Bacterium, Geotoga petraea strain HO-Geo1, isolated from heavy-oil petroleum reservoir in Russia.</title>
        <authorList>
            <person name="Grouzdev D.S."/>
            <person name="Semenova E.M."/>
            <person name="Sokolova D.S."/>
            <person name="Tourova T.P."/>
            <person name="Poltaraus A.B."/>
            <person name="Nazina T.N."/>
        </authorList>
    </citation>
    <scope>NUCLEOTIDE SEQUENCE [LARGE SCALE GENOMIC DNA]</scope>
    <source>
        <strain evidence="10 12">HO-Geo1</strain>
    </source>
</reference>
<dbReference type="RefSeq" id="WP_091402538.1">
    <property type="nucleotide sequence ID" value="NZ_FMYV01000002.1"/>
</dbReference>
<name>A0A1G6JER2_9BACT</name>
<evidence type="ECO:0000313" key="10">
    <source>
        <dbReference type="EMBL" id="TGG88197.1"/>
    </source>
</evidence>
<dbReference type="Gene3D" id="3.40.350.10">
    <property type="entry name" value="Creatinase/prolidase N-terminal domain"/>
    <property type="match status" value="1"/>
</dbReference>
<dbReference type="Pfam" id="PF05195">
    <property type="entry name" value="AMP_N"/>
    <property type="match status" value="1"/>
</dbReference>
<dbReference type="Proteomes" id="UP000297288">
    <property type="component" value="Unassembled WGS sequence"/>
</dbReference>
<dbReference type="InterPro" id="IPR036005">
    <property type="entry name" value="Creatinase/aminopeptidase-like"/>
</dbReference>
<dbReference type="PANTHER" id="PTHR43226:SF4">
    <property type="entry name" value="XAA-PRO AMINOPEPTIDASE 3"/>
    <property type="match status" value="1"/>
</dbReference>
<dbReference type="GO" id="GO:0006508">
    <property type="term" value="P:proteolysis"/>
    <property type="evidence" value="ECO:0007669"/>
    <property type="project" value="TreeGrafter"/>
</dbReference>
<evidence type="ECO:0000256" key="3">
    <source>
        <dbReference type="ARBA" id="ARBA00008766"/>
    </source>
</evidence>
<keyword evidence="9" id="KW-0031">Aminopeptidase</keyword>
<dbReference type="GO" id="GO:0030145">
    <property type="term" value="F:manganese ion binding"/>
    <property type="evidence" value="ECO:0007669"/>
    <property type="project" value="InterPro"/>
</dbReference>
<evidence type="ECO:0000313" key="9">
    <source>
        <dbReference type="EMBL" id="SDC16905.1"/>
    </source>
</evidence>
<keyword evidence="5" id="KW-0479">Metal-binding</keyword>
<dbReference type="AlphaFoldDB" id="A0A1G6JER2"/>
<keyword evidence="9" id="KW-0645">Protease</keyword>
<dbReference type="InterPro" id="IPR029149">
    <property type="entry name" value="Creatin/AminoP/Spt16_N"/>
</dbReference>
<dbReference type="Pfam" id="PF00557">
    <property type="entry name" value="Peptidase_M24"/>
    <property type="match status" value="1"/>
</dbReference>
<dbReference type="InterPro" id="IPR007865">
    <property type="entry name" value="Aminopep_P_N"/>
</dbReference>
<dbReference type="STRING" id="28234.SAMN04488588_0502"/>
<gene>
    <name evidence="10" type="ORF">E4650_03935</name>
    <name evidence="9" type="ORF">SAMN04488588_0502</name>
</gene>
<evidence type="ECO:0000256" key="5">
    <source>
        <dbReference type="ARBA" id="ARBA00022723"/>
    </source>
</evidence>
<proteinExistence type="inferred from homology"/>
<dbReference type="Gene3D" id="3.90.230.10">
    <property type="entry name" value="Creatinase/methionine aminopeptidase superfamily"/>
    <property type="match status" value="1"/>
</dbReference>
<evidence type="ECO:0000256" key="6">
    <source>
        <dbReference type="ARBA" id="ARBA00022801"/>
    </source>
</evidence>
<keyword evidence="11" id="KW-1185">Reference proteome</keyword>
<dbReference type="OrthoDB" id="9806388at2"/>
<evidence type="ECO:0000256" key="4">
    <source>
        <dbReference type="ARBA" id="ARBA00012574"/>
    </source>
</evidence>
<dbReference type="SUPFAM" id="SSF55920">
    <property type="entry name" value="Creatinase/aminopeptidase"/>
    <property type="match status" value="1"/>
</dbReference>
<dbReference type="EMBL" id="FMYV01000002">
    <property type="protein sequence ID" value="SDC16905.1"/>
    <property type="molecule type" value="Genomic_DNA"/>
</dbReference>
<comment type="catalytic activity">
    <reaction evidence="1">
        <text>Release of any N-terminal amino acid, including proline, that is linked to proline, even from a dipeptide or tripeptide.</text>
        <dbReference type="EC" id="3.4.11.9"/>
    </reaction>
</comment>